<feature type="transmembrane region" description="Helical" evidence="1">
    <location>
        <begin position="51"/>
        <end position="71"/>
    </location>
</feature>
<feature type="transmembrane region" description="Helical" evidence="1">
    <location>
        <begin position="109"/>
        <end position="127"/>
    </location>
</feature>
<dbReference type="RefSeq" id="WP_186955629.1">
    <property type="nucleotide sequence ID" value="NZ_JACOFX010000014.1"/>
</dbReference>
<reference evidence="2 3" key="1">
    <citation type="submission" date="2020-08" db="EMBL/GenBank/DDBJ databases">
        <title>Novel species isolated from subtropical streams in China.</title>
        <authorList>
            <person name="Lu H."/>
        </authorList>
    </citation>
    <scope>NUCLEOTIDE SEQUENCE [LARGE SCALE GENOMIC DNA]</scope>
    <source>
        <strain evidence="2 3">NL8W</strain>
    </source>
</reference>
<proteinExistence type="predicted"/>
<evidence type="ECO:0008006" key="4">
    <source>
        <dbReference type="Google" id="ProtNLM"/>
    </source>
</evidence>
<organism evidence="2 3">
    <name type="scientific">Undibacterium umbellatum</name>
    <dbReference type="NCBI Taxonomy" id="2762300"/>
    <lineage>
        <taxon>Bacteria</taxon>
        <taxon>Pseudomonadati</taxon>
        <taxon>Pseudomonadota</taxon>
        <taxon>Betaproteobacteria</taxon>
        <taxon>Burkholderiales</taxon>
        <taxon>Oxalobacteraceae</taxon>
        <taxon>Undibacterium</taxon>
    </lineage>
</organism>
<name>A0ABR6ZFJ1_9BURK</name>
<keyword evidence="1" id="KW-0472">Membrane</keyword>
<feature type="transmembrane region" description="Helical" evidence="1">
    <location>
        <begin position="83"/>
        <end position="103"/>
    </location>
</feature>
<dbReference type="Proteomes" id="UP000646911">
    <property type="component" value="Unassembled WGS sequence"/>
</dbReference>
<keyword evidence="1" id="KW-0812">Transmembrane</keyword>
<keyword evidence="3" id="KW-1185">Reference proteome</keyword>
<gene>
    <name evidence="2" type="ORF">H8L47_21385</name>
</gene>
<comment type="caution">
    <text evidence="2">The sequence shown here is derived from an EMBL/GenBank/DDBJ whole genome shotgun (WGS) entry which is preliminary data.</text>
</comment>
<evidence type="ECO:0000313" key="2">
    <source>
        <dbReference type="EMBL" id="MBC3910120.1"/>
    </source>
</evidence>
<evidence type="ECO:0000256" key="1">
    <source>
        <dbReference type="SAM" id="Phobius"/>
    </source>
</evidence>
<sequence length="128" mass="13762">MELLFVSIAAGILLLIVILFQLALACGAPWGSIAMGGKYPGRFPNHMRIAALLQSLLLVLIGVIIFTRAGIILSAYLDWSRMAIWGVVAYSLVGSILNLITPSKWERRIWAPVVLALLACSSVVALSA</sequence>
<protein>
    <recommendedName>
        <fullName evidence="4">Integral membrane protein</fullName>
    </recommendedName>
</protein>
<dbReference type="EMBL" id="JACOFX010000014">
    <property type="protein sequence ID" value="MBC3910120.1"/>
    <property type="molecule type" value="Genomic_DNA"/>
</dbReference>
<evidence type="ECO:0000313" key="3">
    <source>
        <dbReference type="Proteomes" id="UP000646911"/>
    </source>
</evidence>
<keyword evidence="1" id="KW-1133">Transmembrane helix</keyword>
<accession>A0ABR6ZFJ1</accession>